<reference evidence="4" key="1">
    <citation type="submission" date="2018-11" db="EMBL/GenBank/DDBJ databases">
        <title>Chitinophaga lutea sp.nov., isolate from arsenic contaminated soil.</title>
        <authorList>
            <person name="Zong Y."/>
        </authorList>
    </citation>
    <scope>NUCLEOTIDE SEQUENCE [LARGE SCALE GENOMIC DNA]</scope>
    <source>
        <strain evidence="4">YLT18</strain>
    </source>
</reference>
<feature type="transmembrane region" description="Helical" evidence="2">
    <location>
        <begin position="12"/>
        <end position="33"/>
    </location>
</feature>
<evidence type="ECO:0000313" key="4">
    <source>
        <dbReference type="Proteomes" id="UP000279089"/>
    </source>
</evidence>
<gene>
    <name evidence="3" type="ORF">EG028_22110</name>
</gene>
<evidence type="ECO:0008006" key="5">
    <source>
        <dbReference type="Google" id="ProtNLM"/>
    </source>
</evidence>
<accession>A0A3N4MBP4</accession>
<keyword evidence="4" id="KW-1185">Reference proteome</keyword>
<evidence type="ECO:0000256" key="2">
    <source>
        <dbReference type="SAM" id="Phobius"/>
    </source>
</evidence>
<keyword evidence="2" id="KW-0472">Membrane</keyword>
<proteinExistence type="predicted"/>
<dbReference type="EMBL" id="RMBX01000013">
    <property type="protein sequence ID" value="RPD38847.1"/>
    <property type="molecule type" value="Genomic_DNA"/>
</dbReference>
<name>A0A3N4MBP4_9BACT</name>
<evidence type="ECO:0000256" key="1">
    <source>
        <dbReference type="SAM" id="MobiDB-lite"/>
    </source>
</evidence>
<organism evidence="3 4">
    <name type="scientific">Chitinophaga barathri</name>
    <dbReference type="NCBI Taxonomy" id="1647451"/>
    <lineage>
        <taxon>Bacteria</taxon>
        <taxon>Pseudomonadati</taxon>
        <taxon>Bacteroidota</taxon>
        <taxon>Chitinophagia</taxon>
        <taxon>Chitinophagales</taxon>
        <taxon>Chitinophagaceae</taxon>
        <taxon>Chitinophaga</taxon>
    </lineage>
</organism>
<dbReference type="AlphaFoldDB" id="A0A3N4MBP4"/>
<keyword evidence="2" id="KW-1133">Transmembrane helix</keyword>
<keyword evidence="2" id="KW-0812">Transmembrane</keyword>
<protein>
    <recommendedName>
        <fullName evidence="5">Cell division protein FtsQ</fullName>
    </recommendedName>
</protein>
<feature type="region of interest" description="Disordered" evidence="1">
    <location>
        <begin position="284"/>
        <end position="349"/>
    </location>
</feature>
<feature type="compositionally biased region" description="Low complexity" evidence="1">
    <location>
        <begin position="299"/>
        <end position="312"/>
    </location>
</feature>
<dbReference type="Proteomes" id="UP000279089">
    <property type="component" value="Unassembled WGS sequence"/>
</dbReference>
<feature type="compositionally biased region" description="Low complexity" evidence="1">
    <location>
        <begin position="320"/>
        <end position="330"/>
    </location>
</feature>
<sequence>MQPKTKTAFKRIGIVLLWSGVLAGFAVLLAAAVHDKESEKCKGIHVTLKGDDRNAFIDEKDIKQLIVTDKNQNPVGMAISQINLANLERVVERDPWVRSAELFLDNQDILNVNVVQRDPVARVFTFTGNSFYLDEQGERIPISDRFSARVPVFTGFPSDAVQLRKEDSLLYAHIGGMARYISADTFWNAQVEQVMITGDRKFEIIPKLGDHVIVFGDGTDIETKFSKLLIFYREGLSKAGWNTYSRINIAYHEEVIGTRRDGKSAPPPPMYRDSSIADVTMDADLAPPAAVTNPKPADKPAAVKPAAKPAAKPAKKVKPASRTAARPASRNSGPTPKAVYNKPNNRNRN</sequence>
<dbReference type="RefSeq" id="WP_120518604.1">
    <property type="nucleotide sequence ID" value="NZ_QXZY01000013.1"/>
</dbReference>
<evidence type="ECO:0000313" key="3">
    <source>
        <dbReference type="EMBL" id="RPD38847.1"/>
    </source>
</evidence>
<dbReference type="OrthoDB" id="1466667at2"/>
<comment type="caution">
    <text evidence="3">The sequence shown here is derived from an EMBL/GenBank/DDBJ whole genome shotgun (WGS) entry which is preliminary data.</text>
</comment>